<evidence type="ECO:0000313" key="2">
    <source>
        <dbReference type="EMBL" id="AWB49367.1"/>
    </source>
</evidence>
<proteinExistence type="predicted"/>
<dbReference type="SMART" id="SM00260">
    <property type="entry name" value="CheW"/>
    <property type="match status" value="1"/>
</dbReference>
<dbReference type="PANTHER" id="PTHR22617:SF23">
    <property type="entry name" value="CHEMOTAXIS PROTEIN CHEW"/>
    <property type="match status" value="1"/>
</dbReference>
<reference evidence="2 3" key="1">
    <citation type="submission" date="2018-04" db="EMBL/GenBank/DDBJ databases">
        <title>Genome sequencing of Gemmobacter.</title>
        <authorList>
            <person name="Yi H."/>
            <person name="Baek M.-G."/>
        </authorList>
    </citation>
    <scope>NUCLEOTIDE SEQUENCE [LARGE SCALE GENOMIC DNA]</scope>
    <source>
        <strain evidence="2 3">HYN0069</strain>
    </source>
</reference>
<dbReference type="EMBL" id="CP028918">
    <property type="protein sequence ID" value="AWB49367.1"/>
    <property type="molecule type" value="Genomic_DNA"/>
</dbReference>
<dbReference type="KEGG" id="geh:HYN69_13440"/>
<dbReference type="InterPro" id="IPR036061">
    <property type="entry name" value="CheW-like_dom_sf"/>
</dbReference>
<dbReference type="Pfam" id="PF01584">
    <property type="entry name" value="CheW"/>
    <property type="match status" value="1"/>
</dbReference>
<dbReference type="GO" id="GO:0006935">
    <property type="term" value="P:chemotaxis"/>
    <property type="evidence" value="ECO:0007669"/>
    <property type="project" value="InterPro"/>
</dbReference>
<dbReference type="InterPro" id="IPR002545">
    <property type="entry name" value="CheW-lke_dom"/>
</dbReference>
<dbReference type="Proteomes" id="UP000244496">
    <property type="component" value="Chromosome"/>
</dbReference>
<dbReference type="SUPFAM" id="SSF50341">
    <property type="entry name" value="CheW-like"/>
    <property type="match status" value="1"/>
</dbReference>
<dbReference type="Gene3D" id="2.40.50.180">
    <property type="entry name" value="CheA-289, Domain 4"/>
    <property type="match status" value="1"/>
</dbReference>
<name>A0A2S0UNI9_9RHOB</name>
<organism evidence="2 3">
    <name type="scientific">Paragemmobacter aquarius</name>
    <dbReference type="NCBI Taxonomy" id="2169400"/>
    <lineage>
        <taxon>Bacteria</taxon>
        <taxon>Pseudomonadati</taxon>
        <taxon>Pseudomonadota</taxon>
        <taxon>Alphaproteobacteria</taxon>
        <taxon>Rhodobacterales</taxon>
        <taxon>Paracoccaceae</taxon>
        <taxon>Paragemmobacter</taxon>
    </lineage>
</organism>
<keyword evidence="3" id="KW-1185">Reference proteome</keyword>
<gene>
    <name evidence="2" type="ORF">HYN69_13440</name>
</gene>
<sequence>MKLESLKQEAQITLVTMALGSQTLAIPASALREILDPLPVTRVPGAAPFVRHVVNVRGSVVPLANLKIALGITEDSVDERSRILVLELPLDGEPALVAIKADAVYEVATIETAGIERLPETASIWPPDFLIGLYKGPTGFVLLPDLPAIFSAQTAQVATA</sequence>
<dbReference type="AlphaFoldDB" id="A0A2S0UNI9"/>
<dbReference type="Gene3D" id="2.30.30.40">
    <property type="entry name" value="SH3 Domains"/>
    <property type="match status" value="1"/>
</dbReference>
<protein>
    <submittedName>
        <fullName evidence="2">Chemotaxis protein CheW</fullName>
    </submittedName>
</protein>
<dbReference type="PANTHER" id="PTHR22617">
    <property type="entry name" value="CHEMOTAXIS SENSOR HISTIDINE KINASE-RELATED"/>
    <property type="match status" value="1"/>
</dbReference>
<dbReference type="OrthoDB" id="3291462at2"/>
<accession>A0A2S0UNI9</accession>
<dbReference type="GO" id="GO:0007165">
    <property type="term" value="P:signal transduction"/>
    <property type="evidence" value="ECO:0007669"/>
    <property type="project" value="InterPro"/>
</dbReference>
<feature type="domain" description="CheW-like" evidence="1">
    <location>
        <begin position="11"/>
        <end position="155"/>
    </location>
</feature>
<dbReference type="PROSITE" id="PS50851">
    <property type="entry name" value="CHEW"/>
    <property type="match status" value="1"/>
</dbReference>
<dbReference type="InterPro" id="IPR039315">
    <property type="entry name" value="CheW"/>
</dbReference>
<dbReference type="RefSeq" id="WP_108436184.1">
    <property type="nucleotide sequence ID" value="NZ_CP028918.1"/>
</dbReference>
<dbReference type="GO" id="GO:0005829">
    <property type="term" value="C:cytosol"/>
    <property type="evidence" value="ECO:0007669"/>
    <property type="project" value="TreeGrafter"/>
</dbReference>
<evidence type="ECO:0000313" key="3">
    <source>
        <dbReference type="Proteomes" id="UP000244496"/>
    </source>
</evidence>
<evidence type="ECO:0000259" key="1">
    <source>
        <dbReference type="PROSITE" id="PS50851"/>
    </source>
</evidence>